<reference evidence="3" key="2">
    <citation type="submission" date="2025-09" db="UniProtKB">
        <authorList>
            <consortium name="Ensembl"/>
        </authorList>
    </citation>
    <scope>IDENTIFICATION</scope>
</reference>
<evidence type="ECO:0000313" key="4">
    <source>
        <dbReference type="Proteomes" id="UP000694406"/>
    </source>
</evidence>
<keyword evidence="4" id="KW-1185">Reference proteome</keyword>
<dbReference type="InterPro" id="IPR016187">
    <property type="entry name" value="CTDL_fold"/>
</dbReference>
<dbReference type="GO" id="GO:0005576">
    <property type="term" value="C:extracellular region"/>
    <property type="evidence" value="ECO:0007669"/>
    <property type="project" value="UniProtKB-SubCell"/>
</dbReference>
<dbReference type="InterPro" id="IPR016186">
    <property type="entry name" value="C-type_lectin-like/link_sf"/>
</dbReference>
<sequence length="140" mass="15799">MQFRKINCVILLFTQCFSLINTRGKFKLFSLSPVDLPTDSLSCLYSTRMLSWLFICTFLGITSMHDISAQTCLCAQGLCASGWVQYKSACYKAVRQQYTWTEAEVSDGDTVVEQTLGARTFATKPMRCFPPPPLHMNCLL</sequence>
<evidence type="ECO:0000256" key="2">
    <source>
        <dbReference type="ARBA" id="ARBA00022525"/>
    </source>
</evidence>
<keyword evidence="2" id="KW-0964">Secreted</keyword>
<evidence type="ECO:0000313" key="3">
    <source>
        <dbReference type="Ensembl" id="ENSLLTP00000018899.1"/>
    </source>
</evidence>
<dbReference type="Gene3D" id="3.10.100.10">
    <property type="entry name" value="Mannose-Binding Protein A, subunit A"/>
    <property type="match status" value="1"/>
</dbReference>
<accession>A0A8C5SK91</accession>
<name>A0A8C5SK91_LATLA</name>
<proteinExistence type="predicted"/>
<reference evidence="3" key="1">
    <citation type="submission" date="2025-08" db="UniProtKB">
        <authorList>
            <consortium name="Ensembl"/>
        </authorList>
    </citation>
    <scope>IDENTIFICATION</scope>
</reference>
<protein>
    <submittedName>
        <fullName evidence="3">Uncharacterized protein</fullName>
    </submittedName>
</protein>
<dbReference type="Proteomes" id="UP000694406">
    <property type="component" value="Unplaced"/>
</dbReference>
<evidence type="ECO:0000256" key="1">
    <source>
        <dbReference type="ARBA" id="ARBA00004613"/>
    </source>
</evidence>
<organism evidence="3 4">
    <name type="scientific">Laticauda laticaudata</name>
    <name type="common">Blue-ringed sea krait</name>
    <name type="synonym">Blue-lipped sea krait</name>
    <dbReference type="NCBI Taxonomy" id="8630"/>
    <lineage>
        <taxon>Eukaryota</taxon>
        <taxon>Metazoa</taxon>
        <taxon>Chordata</taxon>
        <taxon>Craniata</taxon>
        <taxon>Vertebrata</taxon>
        <taxon>Euteleostomi</taxon>
        <taxon>Lepidosauria</taxon>
        <taxon>Squamata</taxon>
        <taxon>Bifurcata</taxon>
        <taxon>Unidentata</taxon>
        <taxon>Episquamata</taxon>
        <taxon>Toxicofera</taxon>
        <taxon>Serpentes</taxon>
        <taxon>Colubroidea</taxon>
        <taxon>Elapidae</taxon>
        <taxon>Laticaudinae</taxon>
        <taxon>Laticauda</taxon>
    </lineage>
</organism>
<dbReference type="Ensembl" id="ENSLLTT00000019601.1">
    <property type="protein sequence ID" value="ENSLLTP00000018899.1"/>
    <property type="gene ID" value="ENSLLTG00000014263.1"/>
</dbReference>
<dbReference type="AlphaFoldDB" id="A0A8C5SK91"/>
<dbReference type="SUPFAM" id="SSF56436">
    <property type="entry name" value="C-type lectin-like"/>
    <property type="match status" value="1"/>
</dbReference>
<comment type="subcellular location">
    <subcellularLocation>
        <location evidence="1">Secreted</location>
    </subcellularLocation>
</comment>